<keyword evidence="4" id="KW-1185">Reference proteome</keyword>
<dbReference type="PANTHER" id="PTHR43658:SF8">
    <property type="entry name" value="17-BETA-HYDROXYSTEROID DEHYDROGENASE 14-RELATED"/>
    <property type="match status" value="1"/>
</dbReference>
<dbReference type="InterPro" id="IPR036291">
    <property type="entry name" value="NAD(P)-bd_dom_sf"/>
</dbReference>
<dbReference type="HOGENOM" id="CLU_010194_42_0_11"/>
<comment type="similarity">
    <text evidence="2">Belongs to the short-chain dehydrogenases/reductases (SDR) family.</text>
</comment>
<sequence length="250" mass="24920" precursor="true">MEIKGIAALVTGGASGLGHATALALAEAGARVTVGDLPAALAAAEPPAEVERVATDVTDAAQVTAAVAAAAARGPLRVVVNCAGIGLPRRILPKGRAVDVEAMTREIAVNLLGTIHVVTAAAPAIAAQDVLGEERGVIVNTASAAAFDGQLGQLGYAASKGGVVAATLPAARELASHRIRVVTIAPGLFDTPLLGTLSDEVRAALAAQVPHPARLGRPPEFALTVLQAIGNPLLNGEVIRLDGALRMGPG</sequence>
<dbReference type="GO" id="GO:0016491">
    <property type="term" value="F:oxidoreductase activity"/>
    <property type="evidence" value="ECO:0007669"/>
    <property type="project" value="UniProtKB-KW"/>
</dbReference>
<dbReference type="OrthoDB" id="9795647at2"/>
<evidence type="ECO:0000256" key="2">
    <source>
        <dbReference type="RuleBase" id="RU000363"/>
    </source>
</evidence>
<evidence type="ECO:0000256" key="1">
    <source>
        <dbReference type="ARBA" id="ARBA00023002"/>
    </source>
</evidence>
<reference evidence="3 4" key="1">
    <citation type="journal article" date="2010" name="Stand. Genomic Sci.">
        <title>Complete genome sequence of Conexibacter woesei type strain (ID131577).</title>
        <authorList>
            <person name="Pukall R."/>
            <person name="Lapidus A."/>
            <person name="Glavina Del Rio T."/>
            <person name="Copeland A."/>
            <person name="Tice H."/>
            <person name="Cheng J.-F."/>
            <person name="Lucas S."/>
            <person name="Chen F."/>
            <person name="Nolan M."/>
            <person name="Bruce D."/>
            <person name="Goodwin L."/>
            <person name="Pitluck S."/>
            <person name="Mavromatis K."/>
            <person name="Ivanova N."/>
            <person name="Ovchinnikova G."/>
            <person name="Pati A."/>
            <person name="Chen A."/>
            <person name="Palaniappan K."/>
            <person name="Land M."/>
            <person name="Hauser L."/>
            <person name="Chang Y.-J."/>
            <person name="Jeffries C.D."/>
            <person name="Chain P."/>
            <person name="Meincke L."/>
            <person name="Sims D."/>
            <person name="Brettin T."/>
            <person name="Detter J.C."/>
            <person name="Rohde M."/>
            <person name="Goeker M."/>
            <person name="Bristow J."/>
            <person name="Eisen J.A."/>
            <person name="Markowitz V."/>
            <person name="Kyrpides N.C."/>
            <person name="Klenk H.-P."/>
            <person name="Hugenholtz P."/>
        </authorList>
    </citation>
    <scope>NUCLEOTIDE SEQUENCE [LARGE SCALE GENOMIC DNA]</scope>
    <source>
        <strain evidence="4">DSM 14684 / CIP 108061 / JCM 11494 / NBRC 100937 / ID131577</strain>
    </source>
</reference>
<dbReference type="PRINTS" id="PR00080">
    <property type="entry name" value="SDRFAMILY"/>
</dbReference>
<dbReference type="PANTHER" id="PTHR43658">
    <property type="entry name" value="SHORT-CHAIN DEHYDROGENASE/REDUCTASE"/>
    <property type="match status" value="1"/>
</dbReference>
<keyword evidence="1" id="KW-0560">Oxidoreductase</keyword>
<reference evidence="4" key="2">
    <citation type="submission" date="2010-01" db="EMBL/GenBank/DDBJ databases">
        <title>The complete genome of Conexibacter woesei DSM 14684.</title>
        <authorList>
            <consortium name="US DOE Joint Genome Institute (JGI-PGF)"/>
            <person name="Lucas S."/>
            <person name="Copeland A."/>
            <person name="Lapidus A."/>
            <person name="Glavina del Rio T."/>
            <person name="Dalin E."/>
            <person name="Tice H."/>
            <person name="Bruce D."/>
            <person name="Goodwin L."/>
            <person name="Pitluck S."/>
            <person name="Kyrpides N."/>
            <person name="Mavromatis K."/>
            <person name="Ivanova N."/>
            <person name="Mikhailova N."/>
            <person name="Chertkov O."/>
            <person name="Brettin T."/>
            <person name="Detter J.C."/>
            <person name="Han C."/>
            <person name="Larimer F."/>
            <person name="Land M."/>
            <person name="Hauser L."/>
            <person name="Markowitz V."/>
            <person name="Cheng J.-F."/>
            <person name="Hugenholtz P."/>
            <person name="Woyke T."/>
            <person name="Wu D."/>
            <person name="Pukall R."/>
            <person name="Steenblock K."/>
            <person name="Schneider S."/>
            <person name="Klenk H.-P."/>
            <person name="Eisen J.A."/>
        </authorList>
    </citation>
    <scope>NUCLEOTIDE SEQUENCE [LARGE SCALE GENOMIC DNA]</scope>
    <source>
        <strain evidence="4">DSM 14684 / CIP 108061 / JCM 11494 / NBRC 100937 / ID131577</strain>
    </source>
</reference>
<dbReference type="AlphaFoldDB" id="D3F4A1"/>
<dbReference type="EMBL" id="CP001854">
    <property type="protein sequence ID" value="ADB50473.1"/>
    <property type="molecule type" value="Genomic_DNA"/>
</dbReference>
<gene>
    <name evidence="3" type="ordered locus">Cwoe_2047</name>
</gene>
<protein>
    <submittedName>
        <fullName evidence="3">Short-chain dehydrogenase/reductase SDR</fullName>
    </submittedName>
</protein>
<evidence type="ECO:0000313" key="3">
    <source>
        <dbReference type="EMBL" id="ADB50473.1"/>
    </source>
</evidence>
<dbReference type="RefSeq" id="WP_012933524.1">
    <property type="nucleotide sequence ID" value="NC_013739.1"/>
</dbReference>
<organism evidence="3 4">
    <name type="scientific">Conexibacter woesei (strain DSM 14684 / CCUG 47730 / CIP 108061 / JCM 11494 / NBRC 100937 / ID131577)</name>
    <dbReference type="NCBI Taxonomy" id="469383"/>
    <lineage>
        <taxon>Bacteria</taxon>
        <taxon>Bacillati</taxon>
        <taxon>Actinomycetota</taxon>
        <taxon>Thermoleophilia</taxon>
        <taxon>Solirubrobacterales</taxon>
        <taxon>Conexibacteraceae</taxon>
        <taxon>Conexibacter</taxon>
    </lineage>
</organism>
<dbReference type="eggNOG" id="COG1028">
    <property type="taxonomic scope" value="Bacteria"/>
</dbReference>
<dbReference type="KEGG" id="cwo:Cwoe_2047"/>
<dbReference type="Pfam" id="PF00106">
    <property type="entry name" value="adh_short"/>
    <property type="match status" value="1"/>
</dbReference>
<evidence type="ECO:0000313" key="4">
    <source>
        <dbReference type="Proteomes" id="UP000008229"/>
    </source>
</evidence>
<accession>D3F4A1</accession>
<dbReference type="Proteomes" id="UP000008229">
    <property type="component" value="Chromosome"/>
</dbReference>
<dbReference type="STRING" id="469383.Cwoe_2047"/>
<dbReference type="InterPro" id="IPR002347">
    <property type="entry name" value="SDR_fam"/>
</dbReference>
<dbReference type="SUPFAM" id="SSF51735">
    <property type="entry name" value="NAD(P)-binding Rossmann-fold domains"/>
    <property type="match status" value="1"/>
</dbReference>
<name>D3F4A1_CONWI</name>
<dbReference type="PRINTS" id="PR00081">
    <property type="entry name" value="GDHRDH"/>
</dbReference>
<dbReference type="Gene3D" id="3.40.50.720">
    <property type="entry name" value="NAD(P)-binding Rossmann-like Domain"/>
    <property type="match status" value="1"/>
</dbReference>
<proteinExistence type="inferred from homology"/>